<dbReference type="EMBL" id="JBHTLI010000001">
    <property type="protein sequence ID" value="MFD1094266.1"/>
    <property type="molecule type" value="Genomic_DNA"/>
</dbReference>
<dbReference type="Proteomes" id="UP001597131">
    <property type="component" value="Unassembled WGS sequence"/>
</dbReference>
<evidence type="ECO:0000313" key="1">
    <source>
        <dbReference type="EMBL" id="MFD1094266.1"/>
    </source>
</evidence>
<proteinExistence type="predicted"/>
<dbReference type="SUPFAM" id="SSF46458">
    <property type="entry name" value="Globin-like"/>
    <property type="match status" value="1"/>
</dbReference>
<sequence>MSKPDLRDREDIQLLVNRFYEKVRANEEIGHFFNNSILDWEEHLEKLTDFWESNLLFVSKYSGNPKRAHIDVDSRSGNKINEKHFGTWLNLWIDTLDELFEGELTERAKHNARKMATHLHISIFQARTS</sequence>
<protein>
    <submittedName>
        <fullName evidence="1">Group III truncated hemoglobin</fullName>
    </submittedName>
</protein>
<reference evidence="2" key="1">
    <citation type="journal article" date="2019" name="Int. J. Syst. Evol. Microbiol.">
        <title>The Global Catalogue of Microorganisms (GCM) 10K type strain sequencing project: providing services to taxonomists for standard genome sequencing and annotation.</title>
        <authorList>
            <consortium name="The Broad Institute Genomics Platform"/>
            <consortium name="The Broad Institute Genome Sequencing Center for Infectious Disease"/>
            <person name="Wu L."/>
            <person name="Ma J."/>
        </authorList>
    </citation>
    <scope>NUCLEOTIDE SEQUENCE [LARGE SCALE GENOMIC DNA]</scope>
    <source>
        <strain evidence="2">CCUG 64793</strain>
    </source>
</reference>
<evidence type="ECO:0000313" key="2">
    <source>
        <dbReference type="Proteomes" id="UP001597131"/>
    </source>
</evidence>
<name>A0ABW3NPN5_9FLAO</name>
<dbReference type="RefSeq" id="WP_380741965.1">
    <property type="nucleotide sequence ID" value="NZ_JBHTLI010000001.1"/>
</dbReference>
<accession>A0ABW3NPN5</accession>
<dbReference type="InterPro" id="IPR009050">
    <property type="entry name" value="Globin-like_sf"/>
</dbReference>
<dbReference type="CDD" id="cd08916">
    <property type="entry name" value="TrHb3_P"/>
    <property type="match status" value="1"/>
</dbReference>
<comment type="caution">
    <text evidence="1">The sequence shown here is derived from an EMBL/GenBank/DDBJ whole genome shotgun (WGS) entry which is preliminary data.</text>
</comment>
<keyword evidence="2" id="KW-1185">Reference proteome</keyword>
<gene>
    <name evidence="1" type="ORF">ACFQ3Q_00760</name>
</gene>
<dbReference type="Gene3D" id="1.10.490.10">
    <property type="entry name" value="Globins"/>
    <property type="match status" value="1"/>
</dbReference>
<dbReference type="InterPro" id="IPR012292">
    <property type="entry name" value="Globin/Proto"/>
</dbReference>
<organism evidence="1 2">
    <name type="scientific">Salegentibacter chungangensis</name>
    <dbReference type="NCBI Taxonomy" id="1335724"/>
    <lineage>
        <taxon>Bacteria</taxon>
        <taxon>Pseudomonadati</taxon>
        <taxon>Bacteroidota</taxon>
        <taxon>Flavobacteriia</taxon>
        <taxon>Flavobacteriales</taxon>
        <taxon>Flavobacteriaceae</taxon>
        <taxon>Salegentibacter</taxon>
    </lineage>
</organism>